<organism evidence="2 3">
    <name type="scientific">Rhododendron griersonianum</name>
    <dbReference type="NCBI Taxonomy" id="479676"/>
    <lineage>
        <taxon>Eukaryota</taxon>
        <taxon>Viridiplantae</taxon>
        <taxon>Streptophyta</taxon>
        <taxon>Embryophyta</taxon>
        <taxon>Tracheophyta</taxon>
        <taxon>Spermatophyta</taxon>
        <taxon>Magnoliopsida</taxon>
        <taxon>eudicotyledons</taxon>
        <taxon>Gunneridae</taxon>
        <taxon>Pentapetalae</taxon>
        <taxon>asterids</taxon>
        <taxon>Ericales</taxon>
        <taxon>Ericaceae</taxon>
        <taxon>Ericoideae</taxon>
        <taxon>Rhodoreae</taxon>
        <taxon>Rhododendron</taxon>
    </lineage>
</organism>
<evidence type="ECO:0000313" key="3">
    <source>
        <dbReference type="Proteomes" id="UP000823749"/>
    </source>
</evidence>
<accession>A0AAV6L8M0</accession>
<dbReference type="Proteomes" id="UP000823749">
    <property type="component" value="Chromosome 2"/>
</dbReference>
<dbReference type="AlphaFoldDB" id="A0AAV6L8M0"/>
<name>A0AAV6L8M0_9ERIC</name>
<evidence type="ECO:0000313" key="2">
    <source>
        <dbReference type="EMBL" id="KAG5561307.1"/>
    </source>
</evidence>
<feature type="compositionally biased region" description="Basic and acidic residues" evidence="1">
    <location>
        <begin position="161"/>
        <end position="174"/>
    </location>
</feature>
<keyword evidence="3" id="KW-1185">Reference proteome</keyword>
<feature type="region of interest" description="Disordered" evidence="1">
    <location>
        <begin position="153"/>
        <end position="174"/>
    </location>
</feature>
<feature type="region of interest" description="Disordered" evidence="1">
    <location>
        <begin position="20"/>
        <end position="87"/>
    </location>
</feature>
<reference evidence="2" key="1">
    <citation type="submission" date="2020-08" db="EMBL/GenBank/DDBJ databases">
        <title>Plant Genome Project.</title>
        <authorList>
            <person name="Zhang R.-G."/>
        </authorList>
    </citation>
    <scope>NUCLEOTIDE SEQUENCE</scope>
    <source>
        <strain evidence="2">WSP0</strain>
        <tissue evidence="2">Leaf</tissue>
    </source>
</reference>
<sequence>MGFSTSKAFFTKLERFRSNDSTHMADPIDRPQPNHRSQTNRKSLKYAFDAGFRSGAHPSDTPDADGDSASRSSSDSESSDSDGELSGLDDLAASFRVVSEFAMRAERDELEMAKAREASRLAADKRRAELEAELTRVVVRTQLQVVASCAPRASLGRKRKRSDEAHDSSSSPRERAMLLSLLQCNLI</sequence>
<evidence type="ECO:0000256" key="1">
    <source>
        <dbReference type="SAM" id="MobiDB-lite"/>
    </source>
</evidence>
<protein>
    <submittedName>
        <fullName evidence="2">Uncharacterized protein</fullName>
    </submittedName>
</protein>
<proteinExistence type="predicted"/>
<feature type="compositionally biased region" description="Low complexity" evidence="1">
    <location>
        <begin position="67"/>
        <end position="76"/>
    </location>
</feature>
<comment type="caution">
    <text evidence="2">The sequence shown here is derived from an EMBL/GenBank/DDBJ whole genome shotgun (WGS) entry which is preliminary data.</text>
</comment>
<gene>
    <name evidence="2" type="ORF">RHGRI_004367</name>
</gene>
<dbReference type="EMBL" id="JACTNZ010000002">
    <property type="protein sequence ID" value="KAG5561307.1"/>
    <property type="molecule type" value="Genomic_DNA"/>
</dbReference>